<protein>
    <submittedName>
        <fullName evidence="2">Sigma-E processing peptidase SpoIIGA</fullName>
    </submittedName>
</protein>
<reference evidence="2" key="1">
    <citation type="journal article" date="2021" name="PeerJ">
        <title>Extensive microbial diversity within the chicken gut microbiome revealed by metagenomics and culture.</title>
        <authorList>
            <person name="Gilroy R."/>
            <person name="Ravi A."/>
            <person name="Getino M."/>
            <person name="Pursley I."/>
            <person name="Horton D.L."/>
            <person name="Alikhan N.F."/>
            <person name="Baker D."/>
            <person name="Gharbi K."/>
            <person name="Hall N."/>
            <person name="Watson M."/>
            <person name="Adriaenssens E.M."/>
            <person name="Foster-Nyarko E."/>
            <person name="Jarju S."/>
            <person name="Secka A."/>
            <person name="Antonio M."/>
            <person name="Oren A."/>
            <person name="Chaudhuri R.R."/>
            <person name="La Ragione R."/>
            <person name="Hildebrand F."/>
            <person name="Pallen M.J."/>
        </authorList>
    </citation>
    <scope>NUCLEOTIDE SEQUENCE</scope>
    <source>
        <strain evidence="2">CHK196-3914</strain>
    </source>
</reference>
<sequence>MYYELYIDVLFLENFMLDSLLLFAVNCVMKCGRSFGRIILGGAAGSALTCLVIALPLPAAVKLIFYHVVINSLMILAALKIKSAAQFIKAFILVYLSAFAAGGFLQILQPYIRYAGLFYAVAVGSGFLFAKAWKLVSRMLREEQNICRVTLYVENRKYSIRALWDTGNRLTDPITGEPVSILAQELAGTVFGKDETGKGFRYIPYRYVGGEGIMKVCRADRMCVDMDGERWVENPLLGVGEAAFSETEEYQMILNPEVFR</sequence>
<proteinExistence type="predicted"/>
<keyword evidence="1" id="KW-0812">Transmembrane</keyword>
<accession>A0A9D2G5S9</accession>
<keyword evidence="1" id="KW-0472">Membrane</keyword>
<feature type="transmembrane region" description="Helical" evidence="1">
    <location>
        <begin position="6"/>
        <end position="26"/>
    </location>
</feature>
<feature type="transmembrane region" description="Helical" evidence="1">
    <location>
        <begin position="88"/>
        <end position="108"/>
    </location>
</feature>
<dbReference type="AlphaFoldDB" id="A0A9D2G5S9"/>
<dbReference type="InterPro" id="IPR005081">
    <property type="entry name" value="SpoIIGA"/>
</dbReference>
<feature type="transmembrane region" description="Helical" evidence="1">
    <location>
        <begin position="63"/>
        <end position="81"/>
    </location>
</feature>
<gene>
    <name evidence="2" type="ORF">H9723_00405</name>
</gene>
<dbReference type="GO" id="GO:0004190">
    <property type="term" value="F:aspartic-type endopeptidase activity"/>
    <property type="evidence" value="ECO:0007669"/>
    <property type="project" value="InterPro"/>
</dbReference>
<dbReference type="GO" id="GO:0030436">
    <property type="term" value="P:asexual sporulation"/>
    <property type="evidence" value="ECO:0007669"/>
    <property type="project" value="InterPro"/>
</dbReference>
<evidence type="ECO:0000313" key="3">
    <source>
        <dbReference type="Proteomes" id="UP000824116"/>
    </source>
</evidence>
<feature type="transmembrane region" description="Helical" evidence="1">
    <location>
        <begin position="38"/>
        <end position="57"/>
    </location>
</feature>
<dbReference type="Proteomes" id="UP000824116">
    <property type="component" value="Unassembled WGS sequence"/>
</dbReference>
<feature type="transmembrane region" description="Helical" evidence="1">
    <location>
        <begin position="114"/>
        <end position="133"/>
    </location>
</feature>
<reference evidence="2" key="2">
    <citation type="submission" date="2021-04" db="EMBL/GenBank/DDBJ databases">
        <authorList>
            <person name="Gilroy R."/>
        </authorList>
    </citation>
    <scope>NUCLEOTIDE SEQUENCE</scope>
    <source>
        <strain evidence="2">CHK196-3914</strain>
    </source>
</reference>
<dbReference type="Pfam" id="PF03419">
    <property type="entry name" value="Peptidase_U4"/>
    <property type="match status" value="1"/>
</dbReference>
<name>A0A9D2G5S9_9FIRM</name>
<dbReference type="GO" id="GO:0006508">
    <property type="term" value="P:proteolysis"/>
    <property type="evidence" value="ECO:0007669"/>
    <property type="project" value="InterPro"/>
</dbReference>
<keyword evidence="1" id="KW-1133">Transmembrane helix</keyword>
<organism evidence="2 3">
    <name type="scientific">Candidatus Mediterraneibacter stercoravium</name>
    <dbReference type="NCBI Taxonomy" id="2838685"/>
    <lineage>
        <taxon>Bacteria</taxon>
        <taxon>Bacillati</taxon>
        <taxon>Bacillota</taxon>
        <taxon>Clostridia</taxon>
        <taxon>Lachnospirales</taxon>
        <taxon>Lachnospiraceae</taxon>
        <taxon>Mediterraneibacter</taxon>
    </lineage>
</organism>
<dbReference type="EMBL" id="DXAY01000007">
    <property type="protein sequence ID" value="HIZ73693.1"/>
    <property type="molecule type" value="Genomic_DNA"/>
</dbReference>
<evidence type="ECO:0000313" key="2">
    <source>
        <dbReference type="EMBL" id="HIZ73693.1"/>
    </source>
</evidence>
<evidence type="ECO:0000256" key="1">
    <source>
        <dbReference type="SAM" id="Phobius"/>
    </source>
</evidence>
<comment type="caution">
    <text evidence="2">The sequence shown here is derived from an EMBL/GenBank/DDBJ whole genome shotgun (WGS) entry which is preliminary data.</text>
</comment>